<dbReference type="PANTHER" id="PTHR45339">
    <property type="entry name" value="HYBRID SIGNAL TRANSDUCTION HISTIDINE KINASE J"/>
    <property type="match status" value="1"/>
</dbReference>
<feature type="domain" description="Response regulatory" evidence="7">
    <location>
        <begin position="522"/>
        <end position="639"/>
    </location>
</feature>
<dbReference type="CDD" id="cd16922">
    <property type="entry name" value="HATPase_EvgS-ArcB-TorS-like"/>
    <property type="match status" value="1"/>
</dbReference>
<evidence type="ECO:0000256" key="5">
    <source>
        <dbReference type="PROSITE-ProRule" id="PRU00169"/>
    </source>
</evidence>
<dbReference type="PRINTS" id="PR00344">
    <property type="entry name" value="BCTRLSENSOR"/>
</dbReference>
<comment type="caution">
    <text evidence="8">The sequence shown here is derived from an EMBL/GenBank/DDBJ whole genome shotgun (WGS) entry which is preliminary data.</text>
</comment>
<dbReference type="PANTHER" id="PTHR45339:SF1">
    <property type="entry name" value="HYBRID SIGNAL TRANSDUCTION HISTIDINE KINASE J"/>
    <property type="match status" value="1"/>
</dbReference>
<proteinExistence type="predicted"/>
<comment type="catalytic activity">
    <reaction evidence="1">
        <text>ATP + protein L-histidine = ADP + protein N-phospho-L-histidine.</text>
        <dbReference type="EC" id="2.7.13.3"/>
    </reaction>
</comment>
<dbReference type="CDD" id="cd00082">
    <property type="entry name" value="HisKA"/>
    <property type="match status" value="1"/>
</dbReference>
<protein>
    <recommendedName>
        <fullName evidence="2">histidine kinase</fullName>
        <ecNumber evidence="2">2.7.13.3</ecNumber>
    </recommendedName>
</protein>
<sequence>MTSNVLAVEGSKTQRAVLERLFSMAGMSAKLLDSTESLQQVLEKTHFDFICLGMHIPGSMNGLETCRFIRDLPGYQYTPIVLLTTSDANTTQSEAFGAGVTDIFNRNEMAELAAYLTRHIERHRQIEGRVLYIEDSVSQQLSMMSFLEETGLQVDAFESGEAAWRAFEINHYDLVLTDIVLPGEISGLQLVHKIRRLGGEKGDVPIIAITGYDDSVRRIELLQRGVNDYVSKPVLPHEVIVRVRTLINNCQLITQLKQQNETVEQQGKNQLAFLASISHDVRTPLNGILGILDLIRSDDLNSQHQKLLDVAMQSGEHLVSIIDDVLDLSRAEMDEFVIEQQPLQIKNIARNVMQNLKPEADRRSLGFTVQYSNTMPDLLRGDPKRLYQVLMNLIGNALKFTDKGRVDVDLDFIPPTLDQPLGVLKGSVQDTGRGIPQVQCENIFNKFQQVDAVARSKGGSGLGLAIVRTIVEAWGGTVGVDSRLGEGTRFWFTLPMELMEVKDHQDLTGHHETPLFQGDELKVLVVEDNDINRLVTGNMLDRLSVSYTIAENGQVALDMLDQQDFNLILMDCQMPVMDGYEASASIRHSQKPYENIYIIALTASAMMEEERKCYRVGMNDFLAKPVLFDNLVKAMNKAYQSLS</sequence>
<dbReference type="CDD" id="cd00156">
    <property type="entry name" value="REC"/>
    <property type="match status" value="1"/>
</dbReference>
<dbReference type="Gene3D" id="1.10.287.130">
    <property type="match status" value="1"/>
</dbReference>
<evidence type="ECO:0000256" key="2">
    <source>
        <dbReference type="ARBA" id="ARBA00012438"/>
    </source>
</evidence>
<dbReference type="CDD" id="cd17546">
    <property type="entry name" value="REC_hyHK_CKI1_RcsC-like"/>
    <property type="match status" value="1"/>
</dbReference>
<reference evidence="8" key="1">
    <citation type="journal article" date="2014" name="Int. J. Syst. Evol. Microbiol.">
        <title>Complete genome sequence of Corynebacterium casei LMG S-19264T (=DSM 44701T), isolated from a smear-ripened cheese.</title>
        <authorList>
            <consortium name="US DOE Joint Genome Institute (JGI-PGF)"/>
            <person name="Walter F."/>
            <person name="Albersmeier A."/>
            <person name="Kalinowski J."/>
            <person name="Ruckert C."/>
        </authorList>
    </citation>
    <scope>NUCLEOTIDE SEQUENCE</scope>
    <source>
        <strain evidence="8">NBRC 110071</strain>
    </source>
</reference>
<dbReference type="Pfam" id="PF00072">
    <property type="entry name" value="Response_reg"/>
    <property type="match status" value="3"/>
</dbReference>
<evidence type="ECO:0000259" key="6">
    <source>
        <dbReference type="PROSITE" id="PS50109"/>
    </source>
</evidence>
<dbReference type="FunFam" id="3.30.565.10:FF:000010">
    <property type="entry name" value="Sensor histidine kinase RcsC"/>
    <property type="match status" value="1"/>
</dbReference>
<evidence type="ECO:0000313" key="8">
    <source>
        <dbReference type="EMBL" id="GLQ30508.1"/>
    </source>
</evidence>
<keyword evidence="4" id="KW-0902">Two-component regulatory system</keyword>
<reference evidence="8" key="2">
    <citation type="submission" date="2023-01" db="EMBL/GenBank/DDBJ databases">
        <title>Draft genome sequence of Litoribrevibacter albus strain NBRC 110071.</title>
        <authorList>
            <person name="Sun Q."/>
            <person name="Mori K."/>
        </authorList>
    </citation>
    <scope>NUCLEOTIDE SEQUENCE</scope>
    <source>
        <strain evidence="8">NBRC 110071</strain>
    </source>
</reference>
<dbReference type="Pfam" id="PF02518">
    <property type="entry name" value="HATPase_c"/>
    <property type="match status" value="1"/>
</dbReference>
<dbReference type="SMART" id="SM00387">
    <property type="entry name" value="HATPase_c"/>
    <property type="match status" value="1"/>
</dbReference>
<dbReference type="Proteomes" id="UP001161389">
    <property type="component" value="Unassembled WGS sequence"/>
</dbReference>
<evidence type="ECO:0000313" key="9">
    <source>
        <dbReference type="Proteomes" id="UP001161389"/>
    </source>
</evidence>
<feature type="modified residue" description="4-aspartylphosphate" evidence="5">
    <location>
        <position position="571"/>
    </location>
</feature>
<comment type="caution">
    <text evidence="5">Lacks conserved residue(s) required for the propagation of feature annotation.</text>
</comment>
<dbReference type="InterPro" id="IPR001789">
    <property type="entry name" value="Sig_transdc_resp-reg_receiver"/>
</dbReference>
<organism evidence="8 9">
    <name type="scientific">Litoribrevibacter albus</name>
    <dbReference type="NCBI Taxonomy" id="1473156"/>
    <lineage>
        <taxon>Bacteria</taxon>
        <taxon>Pseudomonadati</taxon>
        <taxon>Pseudomonadota</taxon>
        <taxon>Gammaproteobacteria</taxon>
        <taxon>Oceanospirillales</taxon>
        <taxon>Oceanospirillaceae</taxon>
        <taxon>Litoribrevibacter</taxon>
    </lineage>
</organism>
<accession>A0AA37W6S2</accession>
<dbReference type="AlphaFoldDB" id="A0AA37W6S2"/>
<dbReference type="Gene3D" id="3.30.565.10">
    <property type="entry name" value="Histidine kinase-like ATPase, C-terminal domain"/>
    <property type="match status" value="1"/>
</dbReference>
<dbReference type="SUPFAM" id="SSF55874">
    <property type="entry name" value="ATPase domain of HSP90 chaperone/DNA topoisomerase II/histidine kinase"/>
    <property type="match status" value="1"/>
</dbReference>
<feature type="domain" description="Response regulatory" evidence="7">
    <location>
        <begin position="4"/>
        <end position="121"/>
    </location>
</feature>
<dbReference type="RefSeq" id="WP_284379503.1">
    <property type="nucleotide sequence ID" value="NZ_BSNM01000006.1"/>
</dbReference>
<name>A0AA37W6S2_9GAMM</name>
<keyword evidence="9" id="KW-1185">Reference proteome</keyword>
<evidence type="ECO:0000256" key="3">
    <source>
        <dbReference type="ARBA" id="ARBA00022553"/>
    </source>
</evidence>
<dbReference type="SMART" id="SM00388">
    <property type="entry name" value="HisKA"/>
    <property type="match status" value="1"/>
</dbReference>
<dbReference type="SUPFAM" id="SSF52172">
    <property type="entry name" value="CheY-like"/>
    <property type="match status" value="3"/>
</dbReference>
<dbReference type="InterPro" id="IPR005467">
    <property type="entry name" value="His_kinase_dom"/>
</dbReference>
<gene>
    <name evidence="8" type="ORF">GCM10007876_09860</name>
</gene>
<dbReference type="InterPro" id="IPR003661">
    <property type="entry name" value="HisK_dim/P_dom"/>
</dbReference>
<evidence type="ECO:0000256" key="1">
    <source>
        <dbReference type="ARBA" id="ARBA00000085"/>
    </source>
</evidence>
<dbReference type="PROSITE" id="PS50109">
    <property type="entry name" value="HIS_KIN"/>
    <property type="match status" value="1"/>
</dbReference>
<dbReference type="EMBL" id="BSNM01000006">
    <property type="protein sequence ID" value="GLQ30508.1"/>
    <property type="molecule type" value="Genomic_DNA"/>
</dbReference>
<dbReference type="GO" id="GO:0000155">
    <property type="term" value="F:phosphorelay sensor kinase activity"/>
    <property type="evidence" value="ECO:0007669"/>
    <property type="project" value="InterPro"/>
</dbReference>
<dbReference type="SUPFAM" id="SSF47384">
    <property type="entry name" value="Homodimeric domain of signal transducing histidine kinase"/>
    <property type="match status" value="1"/>
</dbReference>
<feature type="modified residue" description="4-aspartylphosphate" evidence="5">
    <location>
        <position position="178"/>
    </location>
</feature>
<dbReference type="Pfam" id="PF00512">
    <property type="entry name" value="HisKA"/>
    <property type="match status" value="1"/>
</dbReference>
<evidence type="ECO:0000256" key="4">
    <source>
        <dbReference type="ARBA" id="ARBA00023012"/>
    </source>
</evidence>
<feature type="domain" description="Histidine kinase" evidence="6">
    <location>
        <begin position="276"/>
        <end position="498"/>
    </location>
</feature>
<dbReference type="SMART" id="SM00448">
    <property type="entry name" value="REC"/>
    <property type="match status" value="3"/>
</dbReference>
<dbReference type="InterPro" id="IPR011006">
    <property type="entry name" value="CheY-like_superfamily"/>
</dbReference>
<evidence type="ECO:0000259" key="7">
    <source>
        <dbReference type="PROSITE" id="PS50110"/>
    </source>
</evidence>
<dbReference type="InterPro" id="IPR003594">
    <property type="entry name" value="HATPase_dom"/>
</dbReference>
<dbReference type="InterPro" id="IPR004358">
    <property type="entry name" value="Sig_transdc_His_kin-like_C"/>
</dbReference>
<dbReference type="InterPro" id="IPR036097">
    <property type="entry name" value="HisK_dim/P_sf"/>
</dbReference>
<dbReference type="EC" id="2.7.13.3" evidence="2"/>
<dbReference type="InterPro" id="IPR036890">
    <property type="entry name" value="HATPase_C_sf"/>
</dbReference>
<keyword evidence="3 5" id="KW-0597">Phosphoprotein</keyword>
<feature type="domain" description="Response regulatory" evidence="7">
    <location>
        <begin position="129"/>
        <end position="247"/>
    </location>
</feature>
<dbReference type="PROSITE" id="PS50110">
    <property type="entry name" value="RESPONSE_REGULATORY"/>
    <property type="match status" value="3"/>
</dbReference>
<dbReference type="Gene3D" id="3.40.50.2300">
    <property type="match status" value="3"/>
</dbReference>